<accession>F2IZ67</accession>
<feature type="transmembrane region" description="Helical" evidence="1">
    <location>
        <begin position="214"/>
        <end position="239"/>
    </location>
</feature>
<evidence type="ECO:0000313" key="3">
    <source>
        <dbReference type="Proteomes" id="UP000008130"/>
    </source>
</evidence>
<gene>
    <name evidence="2" type="ordered locus">SL003B_3368</name>
</gene>
<feature type="transmembrane region" description="Helical" evidence="1">
    <location>
        <begin position="188"/>
        <end position="208"/>
    </location>
</feature>
<evidence type="ECO:0000313" key="2">
    <source>
        <dbReference type="EMBL" id="ADZ71790.1"/>
    </source>
</evidence>
<dbReference type="InterPro" id="IPR059133">
    <property type="entry name" value="TsoY-like"/>
</dbReference>
<dbReference type="HOGENOM" id="CLU_056685_0_0_5"/>
<keyword evidence="1" id="KW-0472">Membrane</keyword>
<dbReference type="eggNOG" id="ENOG502Z87Y">
    <property type="taxonomic scope" value="Bacteria"/>
</dbReference>
<keyword evidence="3" id="KW-1185">Reference proteome</keyword>
<name>F2IZ67_POLGS</name>
<feature type="transmembrane region" description="Helical" evidence="1">
    <location>
        <begin position="144"/>
        <end position="167"/>
    </location>
</feature>
<dbReference type="KEGG" id="pgv:SL003B_3368"/>
<protein>
    <submittedName>
        <fullName evidence="2">Membrane protein, putative</fullName>
    </submittedName>
</protein>
<keyword evidence="1" id="KW-1133">Transmembrane helix</keyword>
<keyword evidence="1" id="KW-0812">Transmembrane</keyword>
<feature type="transmembrane region" description="Helical" evidence="1">
    <location>
        <begin position="251"/>
        <end position="270"/>
    </location>
</feature>
<feature type="transmembrane region" description="Helical" evidence="1">
    <location>
        <begin position="364"/>
        <end position="384"/>
    </location>
</feature>
<sequence>MPFRLPAMSERYTPLYFLAALGAGGLAVTFFLYLMFWIPHPGQSVPVFEDIAAAFAAGGLGVKAMIGLAYAGIAFFAVLHIRLLIWNLREYAGFRRTVAYSALRSGNAETQLLAVPLTLAMAINVGFILGLVFVPRLWSVVEYLFPLAMVAFLAVGGYAFLLLGDFFGRVLTKGGFDCARNNSFSQMLPAFALSMVAVGLSAPASMSVTPLTAGISYIASSFFMVSAVILGAVALFLGFRSMMEHGANEEAAPTLWVAIPIMTVLSIAMLRQSHGLHVHFADHAGAAESFTMLTNMVAVQVLFGLFGYVVLRRLGYFARYVWGDLRSPGSYALVCPGVALSVLLQFYLNKGLVEVGLLAKFSPAYWAITAVALVLQAASVWLVLRLNAKHFAARETAPRVAAAE</sequence>
<feature type="transmembrane region" description="Helical" evidence="1">
    <location>
        <begin position="12"/>
        <end position="39"/>
    </location>
</feature>
<dbReference type="EMBL" id="CP002568">
    <property type="protein sequence ID" value="ADZ71790.1"/>
    <property type="molecule type" value="Genomic_DNA"/>
</dbReference>
<reference evidence="2 3" key="1">
    <citation type="journal article" date="2011" name="J. Bacteriol.">
        <title>Complete genome sequence of Polymorphum gilvum SL003B-26A1T, a crude oil-degrading bacterium from oil-polluted saline soil.</title>
        <authorList>
            <person name="Li S.G."/>
            <person name="Tang Y.Q."/>
            <person name="Nie Y."/>
            <person name="Cai M."/>
            <person name="Wu X.L."/>
        </authorList>
    </citation>
    <scope>NUCLEOTIDE SEQUENCE [LARGE SCALE GENOMIC DNA]</scope>
    <source>
        <strain evidence="3">LMG 25793 / CGMCC 1.9160 / SL003B-26A1</strain>
    </source>
</reference>
<organism evidence="2 3">
    <name type="scientific">Polymorphum gilvum (strain LMG 25793 / CGMCC 1.9160 / SL003B-26A1)</name>
    <dbReference type="NCBI Taxonomy" id="991905"/>
    <lineage>
        <taxon>Bacteria</taxon>
        <taxon>Pseudomonadati</taxon>
        <taxon>Pseudomonadota</taxon>
        <taxon>Alphaproteobacteria</taxon>
        <taxon>Rhodobacterales</taxon>
        <taxon>Paracoccaceae</taxon>
        <taxon>Polymorphum</taxon>
    </lineage>
</organism>
<dbReference type="OrthoDB" id="9156251at2"/>
<evidence type="ECO:0000256" key="1">
    <source>
        <dbReference type="SAM" id="Phobius"/>
    </source>
</evidence>
<feature type="transmembrane region" description="Helical" evidence="1">
    <location>
        <begin position="51"/>
        <end position="79"/>
    </location>
</feature>
<proteinExistence type="predicted"/>
<dbReference type="AlphaFoldDB" id="F2IZ67"/>
<dbReference type="Proteomes" id="UP000008130">
    <property type="component" value="Chromosome"/>
</dbReference>
<dbReference type="STRING" id="991905.SL003B_3368"/>
<feature type="transmembrane region" description="Helical" evidence="1">
    <location>
        <begin position="290"/>
        <end position="311"/>
    </location>
</feature>
<dbReference type="NCBIfam" id="NF047644">
    <property type="entry name" value="TsoY_fam"/>
    <property type="match status" value="1"/>
</dbReference>
<dbReference type="PATRIC" id="fig|991905.3.peg.3471"/>
<feature type="transmembrane region" description="Helical" evidence="1">
    <location>
        <begin position="112"/>
        <end position="138"/>
    </location>
</feature>
<feature type="transmembrane region" description="Helical" evidence="1">
    <location>
        <begin position="331"/>
        <end position="348"/>
    </location>
</feature>